<keyword evidence="16" id="KW-0675">Receptor</keyword>
<keyword evidence="9" id="KW-0808">Transferase</keyword>
<dbReference type="SUPFAM" id="SSF55785">
    <property type="entry name" value="PYP-like sensor domain (PAS domain)"/>
    <property type="match status" value="1"/>
</dbReference>
<dbReference type="Gene3D" id="3.30.565.10">
    <property type="entry name" value="Histidine kinase-like ATPase, C-terminal domain"/>
    <property type="match status" value="1"/>
</dbReference>
<dbReference type="PROSITE" id="PS50113">
    <property type="entry name" value="PAC"/>
    <property type="match status" value="1"/>
</dbReference>
<dbReference type="InterPro" id="IPR011102">
    <property type="entry name" value="Sig_transdc_His_kinase_HWE"/>
</dbReference>
<accession>A0AA37WTW0</accession>
<evidence type="ECO:0000256" key="16">
    <source>
        <dbReference type="ARBA" id="ARBA00023170"/>
    </source>
</evidence>
<evidence type="ECO:0000313" key="19">
    <source>
        <dbReference type="EMBL" id="GLS73660.1"/>
    </source>
</evidence>
<dbReference type="InterPro" id="IPR035965">
    <property type="entry name" value="PAS-like_dom_sf"/>
</dbReference>
<dbReference type="GO" id="GO:0009881">
    <property type="term" value="F:photoreceptor activity"/>
    <property type="evidence" value="ECO:0007669"/>
    <property type="project" value="UniProtKB-KW"/>
</dbReference>
<dbReference type="PANTHER" id="PTHR41523:SF8">
    <property type="entry name" value="ETHYLENE RESPONSE SENSOR PROTEIN"/>
    <property type="match status" value="1"/>
</dbReference>
<evidence type="ECO:0000256" key="5">
    <source>
        <dbReference type="ARBA" id="ARBA00022553"/>
    </source>
</evidence>
<evidence type="ECO:0000256" key="6">
    <source>
        <dbReference type="ARBA" id="ARBA00022606"/>
    </source>
</evidence>
<evidence type="ECO:0000256" key="14">
    <source>
        <dbReference type="ARBA" id="ARBA00022991"/>
    </source>
</evidence>
<feature type="domain" description="PAS" evidence="17">
    <location>
        <begin position="26"/>
        <end position="79"/>
    </location>
</feature>
<keyword evidence="4" id="KW-0600">Photoreceptor protein</keyword>
<organism evidence="19 20">
    <name type="scientific">Methylobacterium tardum</name>
    <dbReference type="NCBI Taxonomy" id="374432"/>
    <lineage>
        <taxon>Bacteria</taxon>
        <taxon>Pseudomonadati</taxon>
        <taxon>Pseudomonadota</taxon>
        <taxon>Alphaproteobacteria</taxon>
        <taxon>Hyphomicrobiales</taxon>
        <taxon>Methylobacteriaceae</taxon>
        <taxon>Methylobacterium</taxon>
    </lineage>
</organism>
<evidence type="ECO:0000256" key="10">
    <source>
        <dbReference type="ARBA" id="ARBA00022737"/>
    </source>
</evidence>
<sequence>MLPGAALFEVALEAIGEAVLITTPEIDAPGPVIVYANPAFYRMSGYTHEEVIGRSPRFLQGPGTDRAMLDRVRKTLSRSASFQGEAVNYRRDGSTYRMEWLITPMQDGSGQITHWISVQRDITGLRQTEAALREAGERARAGEQRQRLLAGELQHRTRNLLGVVIAIANGTVKQRGSVETFGHRLQALSRVQGLLSEGGTDTVEIGALVRAELAPYADSAFDRVTISGPEVHLTVRQVQNFALAVHELTTNAVKHGALKGETGRLGVTWEVALDQRGQHRLALIWVESGVAVDPDKIMHRGYGAELIQQALAYALQAQVDYRLDEDGVRCRIELPIA</sequence>
<evidence type="ECO:0000313" key="20">
    <source>
        <dbReference type="Proteomes" id="UP001157440"/>
    </source>
</evidence>
<dbReference type="GO" id="GO:0004673">
    <property type="term" value="F:protein histidine kinase activity"/>
    <property type="evidence" value="ECO:0007669"/>
    <property type="project" value="UniProtKB-EC"/>
</dbReference>
<dbReference type="InterPro" id="IPR000014">
    <property type="entry name" value="PAS"/>
</dbReference>
<evidence type="ECO:0000256" key="12">
    <source>
        <dbReference type="ARBA" id="ARBA00022777"/>
    </source>
</evidence>
<gene>
    <name evidence="19" type="ORF">GCM10007890_56750</name>
</gene>
<evidence type="ECO:0000256" key="1">
    <source>
        <dbReference type="ARBA" id="ARBA00000085"/>
    </source>
</evidence>
<dbReference type="EC" id="2.7.13.3" evidence="2"/>
<dbReference type="Proteomes" id="UP001157440">
    <property type="component" value="Unassembled WGS sequence"/>
</dbReference>
<dbReference type="InterPro" id="IPR000700">
    <property type="entry name" value="PAS-assoc_C"/>
</dbReference>
<dbReference type="CDD" id="cd00130">
    <property type="entry name" value="PAS"/>
    <property type="match status" value="1"/>
</dbReference>
<keyword evidence="12" id="KW-0418">Kinase</keyword>
<dbReference type="InterPro" id="IPR001610">
    <property type="entry name" value="PAC"/>
</dbReference>
<evidence type="ECO:0000256" key="3">
    <source>
        <dbReference type="ARBA" id="ARBA00021740"/>
    </source>
</evidence>
<proteinExistence type="predicted"/>
<keyword evidence="14" id="KW-0157">Chromophore</keyword>
<feature type="domain" description="PAC" evidence="18">
    <location>
        <begin position="82"/>
        <end position="134"/>
    </location>
</feature>
<comment type="caution">
    <text evidence="19">The sequence shown here is derived from an EMBL/GenBank/DDBJ whole genome shotgun (WGS) entry which is preliminary data.</text>
</comment>
<dbReference type="SMART" id="SM00911">
    <property type="entry name" value="HWE_HK"/>
    <property type="match status" value="1"/>
</dbReference>
<evidence type="ECO:0000256" key="7">
    <source>
        <dbReference type="ARBA" id="ARBA00022630"/>
    </source>
</evidence>
<protein>
    <recommendedName>
        <fullName evidence="3">Blue-light-activated histidine kinase</fullName>
        <ecNumber evidence="2">2.7.13.3</ecNumber>
    </recommendedName>
</protein>
<keyword evidence="11" id="KW-0547">Nucleotide-binding</keyword>
<dbReference type="GO" id="GO:0005524">
    <property type="term" value="F:ATP binding"/>
    <property type="evidence" value="ECO:0007669"/>
    <property type="project" value="UniProtKB-KW"/>
</dbReference>
<evidence type="ECO:0000256" key="4">
    <source>
        <dbReference type="ARBA" id="ARBA00022543"/>
    </source>
</evidence>
<evidence type="ECO:0000256" key="2">
    <source>
        <dbReference type="ARBA" id="ARBA00012438"/>
    </source>
</evidence>
<evidence type="ECO:0000256" key="13">
    <source>
        <dbReference type="ARBA" id="ARBA00022840"/>
    </source>
</evidence>
<keyword evidence="5" id="KW-0597">Phosphoprotein</keyword>
<evidence type="ECO:0000256" key="8">
    <source>
        <dbReference type="ARBA" id="ARBA00022643"/>
    </source>
</evidence>
<keyword evidence="6" id="KW-0716">Sensory transduction</keyword>
<keyword evidence="20" id="KW-1185">Reference proteome</keyword>
<keyword evidence="7" id="KW-0285">Flavoprotein</keyword>
<comment type="catalytic activity">
    <reaction evidence="1">
        <text>ATP + protein L-histidine = ADP + protein N-phospho-L-histidine.</text>
        <dbReference type="EC" id="2.7.13.3"/>
    </reaction>
</comment>
<evidence type="ECO:0000256" key="9">
    <source>
        <dbReference type="ARBA" id="ARBA00022679"/>
    </source>
</evidence>
<keyword evidence="10" id="KW-0677">Repeat</keyword>
<dbReference type="Gene3D" id="3.30.450.20">
    <property type="entry name" value="PAS domain"/>
    <property type="match status" value="1"/>
</dbReference>
<reference evidence="20" key="1">
    <citation type="journal article" date="2019" name="Int. J. Syst. Evol. Microbiol.">
        <title>The Global Catalogue of Microorganisms (GCM) 10K type strain sequencing project: providing services to taxonomists for standard genome sequencing and annotation.</title>
        <authorList>
            <consortium name="The Broad Institute Genomics Platform"/>
            <consortium name="The Broad Institute Genome Sequencing Center for Infectious Disease"/>
            <person name="Wu L."/>
            <person name="Ma J."/>
        </authorList>
    </citation>
    <scope>NUCLEOTIDE SEQUENCE [LARGE SCALE GENOMIC DNA]</scope>
    <source>
        <strain evidence="20">NBRC 103632</strain>
    </source>
</reference>
<evidence type="ECO:0000256" key="11">
    <source>
        <dbReference type="ARBA" id="ARBA00022741"/>
    </source>
</evidence>
<dbReference type="EMBL" id="BSPL01000028">
    <property type="protein sequence ID" value="GLS73660.1"/>
    <property type="molecule type" value="Genomic_DNA"/>
</dbReference>
<evidence type="ECO:0000259" key="17">
    <source>
        <dbReference type="PROSITE" id="PS50112"/>
    </source>
</evidence>
<dbReference type="PROSITE" id="PS50112">
    <property type="entry name" value="PAS"/>
    <property type="match status" value="1"/>
</dbReference>
<dbReference type="SMART" id="SM00091">
    <property type="entry name" value="PAS"/>
    <property type="match status" value="1"/>
</dbReference>
<dbReference type="AlphaFoldDB" id="A0AA37WTW0"/>
<evidence type="ECO:0000259" key="18">
    <source>
        <dbReference type="PROSITE" id="PS50113"/>
    </source>
</evidence>
<keyword evidence="8" id="KW-0288">FMN</keyword>
<dbReference type="SMART" id="SM00086">
    <property type="entry name" value="PAC"/>
    <property type="match status" value="1"/>
</dbReference>
<keyword evidence="13" id="KW-0067">ATP-binding</keyword>
<dbReference type="Pfam" id="PF07536">
    <property type="entry name" value="HWE_HK"/>
    <property type="match status" value="1"/>
</dbReference>
<evidence type="ECO:0000256" key="15">
    <source>
        <dbReference type="ARBA" id="ARBA00023026"/>
    </source>
</evidence>
<dbReference type="Pfam" id="PF13426">
    <property type="entry name" value="PAS_9"/>
    <property type="match status" value="1"/>
</dbReference>
<dbReference type="InterPro" id="IPR036890">
    <property type="entry name" value="HATPase_C_sf"/>
</dbReference>
<dbReference type="NCBIfam" id="TIGR00229">
    <property type="entry name" value="sensory_box"/>
    <property type="match status" value="1"/>
</dbReference>
<dbReference type="PANTHER" id="PTHR41523">
    <property type="entry name" value="TWO-COMPONENT SYSTEM SENSOR PROTEIN"/>
    <property type="match status" value="1"/>
</dbReference>
<keyword evidence="15" id="KW-0843">Virulence</keyword>
<name>A0AA37WTW0_9HYPH</name>